<reference evidence="2 3" key="1">
    <citation type="submission" date="2019-03" db="EMBL/GenBank/DDBJ databases">
        <title>First draft genome of Liparis tanakae, snailfish: a comprehensive survey of snailfish specific genes.</title>
        <authorList>
            <person name="Kim W."/>
            <person name="Song I."/>
            <person name="Jeong J.-H."/>
            <person name="Kim D."/>
            <person name="Kim S."/>
            <person name="Ryu S."/>
            <person name="Song J.Y."/>
            <person name="Lee S.K."/>
        </authorList>
    </citation>
    <scope>NUCLEOTIDE SEQUENCE [LARGE SCALE GENOMIC DNA]</scope>
    <source>
        <tissue evidence="2">Muscle</tissue>
    </source>
</reference>
<evidence type="ECO:0000256" key="1">
    <source>
        <dbReference type="SAM" id="MobiDB-lite"/>
    </source>
</evidence>
<name>A0A4Z2IJP2_9TELE</name>
<dbReference type="AlphaFoldDB" id="A0A4Z2IJP2"/>
<feature type="region of interest" description="Disordered" evidence="1">
    <location>
        <begin position="40"/>
        <end position="67"/>
    </location>
</feature>
<organism evidence="2 3">
    <name type="scientific">Liparis tanakae</name>
    <name type="common">Tanaka's snailfish</name>
    <dbReference type="NCBI Taxonomy" id="230148"/>
    <lineage>
        <taxon>Eukaryota</taxon>
        <taxon>Metazoa</taxon>
        <taxon>Chordata</taxon>
        <taxon>Craniata</taxon>
        <taxon>Vertebrata</taxon>
        <taxon>Euteleostomi</taxon>
        <taxon>Actinopterygii</taxon>
        <taxon>Neopterygii</taxon>
        <taxon>Teleostei</taxon>
        <taxon>Neoteleostei</taxon>
        <taxon>Acanthomorphata</taxon>
        <taxon>Eupercaria</taxon>
        <taxon>Perciformes</taxon>
        <taxon>Cottioidei</taxon>
        <taxon>Cottales</taxon>
        <taxon>Liparidae</taxon>
        <taxon>Liparis</taxon>
    </lineage>
</organism>
<keyword evidence="3" id="KW-1185">Reference proteome</keyword>
<evidence type="ECO:0000313" key="2">
    <source>
        <dbReference type="EMBL" id="TNN78199.1"/>
    </source>
</evidence>
<gene>
    <name evidence="2" type="ORF">EYF80_011439</name>
</gene>
<dbReference type="EMBL" id="SRLO01000075">
    <property type="protein sequence ID" value="TNN78199.1"/>
    <property type="molecule type" value="Genomic_DNA"/>
</dbReference>
<accession>A0A4Z2IJP2</accession>
<sequence>MPDARQEIAGDSTRYFPASRFPPLVSRVVSSHVMCPVLPQARGLSDASRDTRERHLSSSMPDSPALVLGPTTCCRPGLFPFNPLARLPVRSRGAELMQTTRKQTNEQHIHNVACGRTTTSSPQVTDTSKQMTSRGQL</sequence>
<comment type="caution">
    <text evidence="2">The sequence shown here is derived from an EMBL/GenBank/DDBJ whole genome shotgun (WGS) entry which is preliminary data.</text>
</comment>
<dbReference type="Proteomes" id="UP000314294">
    <property type="component" value="Unassembled WGS sequence"/>
</dbReference>
<feature type="compositionally biased region" description="Basic and acidic residues" evidence="1">
    <location>
        <begin position="47"/>
        <end position="56"/>
    </location>
</feature>
<proteinExistence type="predicted"/>
<evidence type="ECO:0000313" key="3">
    <source>
        <dbReference type="Proteomes" id="UP000314294"/>
    </source>
</evidence>
<protein>
    <submittedName>
        <fullName evidence="2">Uncharacterized protein</fullName>
    </submittedName>
</protein>
<feature type="region of interest" description="Disordered" evidence="1">
    <location>
        <begin position="116"/>
        <end position="137"/>
    </location>
</feature>